<keyword evidence="12" id="KW-1185">Reference proteome</keyword>
<protein>
    <recommendedName>
        <fullName evidence="8">Pseudouridine synthase</fullName>
        <ecNumber evidence="8">5.4.99.-</ecNumber>
    </recommendedName>
</protein>
<evidence type="ECO:0000256" key="4">
    <source>
        <dbReference type="ARBA" id="ARBA00036882"/>
    </source>
</evidence>
<comment type="function">
    <text evidence="5">Responsible for synthesis of pseudouridine from uracil at positions 1911, 1915 and 1917 in 23S ribosomal RNA.</text>
</comment>
<dbReference type="GO" id="GO:0000455">
    <property type="term" value="P:enzyme-directed rRNA pseudouridine synthesis"/>
    <property type="evidence" value="ECO:0007669"/>
    <property type="project" value="TreeGrafter"/>
</dbReference>
<proteinExistence type="inferred from homology"/>
<dbReference type="EMBL" id="JABVCQ010000002">
    <property type="protein sequence ID" value="MBB1124792.1"/>
    <property type="molecule type" value="Genomic_DNA"/>
</dbReference>
<comment type="similarity">
    <text evidence="1 8">Belongs to the pseudouridine synthase RluA family.</text>
</comment>
<dbReference type="PROSITE" id="PS50889">
    <property type="entry name" value="S4"/>
    <property type="match status" value="1"/>
</dbReference>
<keyword evidence="3 8" id="KW-0413">Isomerase</keyword>
<dbReference type="InterPro" id="IPR020103">
    <property type="entry name" value="PsdUridine_synth_cat_dom_sf"/>
</dbReference>
<dbReference type="Gene3D" id="3.30.2350.10">
    <property type="entry name" value="Pseudouridine synthase"/>
    <property type="match status" value="1"/>
</dbReference>
<reference evidence="11 12" key="1">
    <citation type="journal article" date="2020" name="Arch. Microbiol.">
        <title>The genome sequence of the giant phototrophic gammaproteobacterium Thiospirillum jenense gives insight into its physiological properties and phylogenetic relationships.</title>
        <authorList>
            <person name="Imhoff J.F."/>
            <person name="Meyer T.E."/>
            <person name="Kyndt J.A."/>
        </authorList>
    </citation>
    <scope>NUCLEOTIDE SEQUENCE [LARGE SCALE GENOMIC DNA]</scope>
    <source>
        <strain evidence="11 12">DSM 216</strain>
    </source>
</reference>
<evidence type="ECO:0000313" key="12">
    <source>
        <dbReference type="Proteomes" id="UP000548632"/>
    </source>
</evidence>
<dbReference type="CDD" id="cd02869">
    <property type="entry name" value="PseudoU_synth_RluA_like"/>
    <property type="match status" value="1"/>
</dbReference>
<dbReference type="PANTHER" id="PTHR21600:SF44">
    <property type="entry name" value="RIBOSOMAL LARGE SUBUNIT PSEUDOURIDINE SYNTHASE D"/>
    <property type="match status" value="1"/>
</dbReference>
<comment type="catalytic activity">
    <reaction evidence="8">
        <text>a uridine in RNA = a pseudouridine in RNA</text>
        <dbReference type="Rhea" id="RHEA:48348"/>
        <dbReference type="Rhea" id="RHEA-COMP:12068"/>
        <dbReference type="Rhea" id="RHEA-COMP:12069"/>
        <dbReference type="ChEBI" id="CHEBI:65314"/>
        <dbReference type="ChEBI" id="CHEBI:65315"/>
    </reaction>
</comment>
<evidence type="ECO:0000256" key="7">
    <source>
        <dbReference type="PROSITE-ProRule" id="PRU00182"/>
    </source>
</evidence>
<evidence type="ECO:0000256" key="2">
    <source>
        <dbReference type="ARBA" id="ARBA00022884"/>
    </source>
</evidence>
<keyword evidence="2 7" id="KW-0694">RNA-binding</keyword>
<dbReference type="Gene3D" id="3.10.290.10">
    <property type="entry name" value="RNA-binding S4 domain"/>
    <property type="match status" value="1"/>
</dbReference>
<evidence type="ECO:0000256" key="3">
    <source>
        <dbReference type="ARBA" id="ARBA00023235"/>
    </source>
</evidence>
<dbReference type="SMART" id="SM00363">
    <property type="entry name" value="S4"/>
    <property type="match status" value="1"/>
</dbReference>
<dbReference type="SUPFAM" id="SSF55174">
    <property type="entry name" value="Alpha-L RNA-binding motif"/>
    <property type="match status" value="1"/>
</dbReference>
<dbReference type="PANTHER" id="PTHR21600">
    <property type="entry name" value="MITOCHONDRIAL RNA PSEUDOURIDINE SYNTHASE"/>
    <property type="match status" value="1"/>
</dbReference>
<dbReference type="InterPro" id="IPR036986">
    <property type="entry name" value="S4_RNA-bd_sf"/>
</dbReference>
<comment type="caution">
    <text evidence="11">The sequence shown here is derived from an EMBL/GenBank/DDBJ whole genome shotgun (WGS) entry which is preliminary data.</text>
</comment>
<dbReference type="InterPro" id="IPR006224">
    <property type="entry name" value="PsdUridine_synth_RluA-like_CS"/>
</dbReference>
<dbReference type="EC" id="5.4.99.-" evidence="8"/>
<organism evidence="11 12">
    <name type="scientific">Thiospirillum jenense</name>
    <dbReference type="NCBI Taxonomy" id="1653858"/>
    <lineage>
        <taxon>Bacteria</taxon>
        <taxon>Pseudomonadati</taxon>
        <taxon>Pseudomonadota</taxon>
        <taxon>Gammaproteobacteria</taxon>
        <taxon>Chromatiales</taxon>
        <taxon>Chromatiaceae</taxon>
        <taxon>Thiospirillum</taxon>
    </lineage>
</organism>
<feature type="active site" evidence="6">
    <location>
        <position position="150"/>
    </location>
</feature>
<dbReference type="InterPro" id="IPR002942">
    <property type="entry name" value="S4_RNA-bd"/>
</dbReference>
<feature type="region of interest" description="Disordered" evidence="9">
    <location>
        <begin position="1"/>
        <end position="21"/>
    </location>
</feature>
<sequence>MTPAPQSPTADHATAARQHVLPPTAAGRRLDQVLAELLPEFSRSRLQTWIADGQVTVNGAICQQQRTRVRGGEQIVVYPQLLPNAHAHQPQALPLAICFEDDHLLVLNKPAGLVVHPAAGNWDGTLLNALLHYAPQLALLPRGGIVHRLDKDTTGLLVVAKTLQAHTSLVIQLQQRTVKREYRALVVGELVSGGRIELPIGRHPTQRTKMAVVANGRPAVTNYRVLTRYRGHTLLAVQLQTGRTHQIRVHCAHLRHPIVGDPVYGLRPRPPVDATPQLVAALQQFPRQALHAIQLGLTHPITAQPLQWEIPLAADFAALLDHFAADVNAFASHVNPHVN</sequence>
<evidence type="ECO:0000259" key="10">
    <source>
        <dbReference type="SMART" id="SM00363"/>
    </source>
</evidence>
<gene>
    <name evidence="11" type="primary">rluD</name>
    <name evidence="11" type="ORF">HUK38_00925</name>
</gene>
<evidence type="ECO:0000256" key="9">
    <source>
        <dbReference type="SAM" id="MobiDB-lite"/>
    </source>
</evidence>
<dbReference type="AlphaFoldDB" id="A0A839HEC3"/>
<dbReference type="InterPro" id="IPR006225">
    <property type="entry name" value="PsdUridine_synth_RluC/D"/>
</dbReference>
<dbReference type="Pfam" id="PF00849">
    <property type="entry name" value="PseudoU_synth_2"/>
    <property type="match status" value="1"/>
</dbReference>
<evidence type="ECO:0000256" key="8">
    <source>
        <dbReference type="RuleBase" id="RU362028"/>
    </source>
</evidence>
<dbReference type="PROSITE" id="PS01129">
    <property type="entry name" value="PSI_RLU"/>
    <property type="match status" value="1"/>
</dbReference>
<dbReference type="FunFam" id="3.30.2350.10:FF:000006">
    <property type="entry name" value="Pseudouridine synthase"/>
    <property type="match status" value="1"/>
</dbReference>
<comment type="catalytic activity">
    <reaction evidence="4">
        <text>uridine(1911/1915/1917) in 23S rRNA = pseudouridine(1911/1915/1917) in 23S rRNA</text>
        <dbReference type="Rhea" id="RHEA:42524"/>
        <dbReference type="Rhea" id="RHEA-COMP:10097"/>
        <dbReference type="Rhea" id="RHEA-COMP:10098"/>
        <dbReference type="ChEBI" id="CHEBI:65314"/>
        <dbReference type="ChEBI" id="CHEBI:65315"/>
        <dbReference type="EC" id="5.4.99.23"/>
    </reaction>
</comment>
<dbReference type="Pfam" id="PF01479">
    <property type="entry name" value="S4"/>
    <property type="match status" value="1"/>
</dbReference>
<evidence type="ECO:0000256" key="5">
    <source>
        <dbReference type="ARBA" id="ARBA00056072"/>
    </source>
</evidence>
<dbReference type="InterPro" id="IPR050188">
    <property type="entry name" value="RluA_PseudoU_synthase"/>
</dbReference>
<evidence type="ECO:0000256" key="1">
    <source>
        <dbReference type="ARBA" id="ARBA00010876"/>
    </source>
</evidence>
<dbReference type="GO" id="GO:0160140">
    <property type="term" value="F:23S rRNA pseudouridine(1911/1915/1917) synthase activity"/>
    <property type="evidence" value="ECO:0007669"/>
    <property type="project" value="UniProtKB-EC"/>
</dbReference>
<accession>A0A839HEC3</accession>
<dbReference type="SUPFAM" id="SSF55120">
    <property type="entry name" value="Pseudouridine synthase"/>
    <property type="match status" value="1"/>
</dbReference>
<dbReference type="CDD" id="cd00165">
    <property type="entry name" value="S4"/>
    <property type="match status" value="1"/>
</dbReference>
<dbReference type="InterPro" id="IPR006145">
    <property type="entry name" value="PsdUridine_synth_RsuA/RluA"/>
</dbReference>
<name>A0A839HEC3_9GAMM</name>
<dbReference type="GO" id="GO:0003723">
    <property type="term" value="F:RNA binding"/>
    <property type="evidence" value="ECO:0007669"/>
    <property type="project" value="UniProtKB-KW"/>
</dbReference>
<evidence type="ECO:0000313" key="11">
    <source>
        <dbReference type="EMBL" id="MBB1124792.1"/>
    </source>
</evidence>
<dbReference type="NCBIfam" id="TIGR00005">
    <property type="entry name" value="rluA_subfam"/>
    <property type="match status" value="1"/>
</dbReference>
<feature type="domain" description="RNA-binding S4" evidence="10">
    <location>
        <begin position="28"/>
        <end position="86"/>
    </location>
</feature>
<evidence type="ECO:0000256" key="6">
    <source>
        <dbReference type="PIRSR" id="PIRSR606225-1"/>
    </source>
</evidence>
<dbReference type="NCBIfam" id="NF008385">
    <property type="entry name" value="PRK11180.1"/>
    <property type="match status" value="1"/>
</dbReference>
<dbReference type="Proteomes" id="UP000548632">
    <property type="component" value="Unassembled WGS sequence"/>
</dbReference>